<dbReference type="AlphaFoldDB" id="A0A8H6C8X8"/>
<dbReference type="GeneID" id="59333867"/>
<feature type="region of interest" description="Disordered" evidence="1">
    <location>
        <begin position="518"/>
        <end position="545"/>
    </location>
</feature>
<feature type="compositionally biased region" description="Low complexity" evidence="1">
    <location>
        <begin position="958"/>
        <end position="981"/>
    </location>
</feature>
<keyword evidence="3" id="KW-1185">Reference proteome</keyword>
<feature type="region of interest" description="Disordered" evidence="1">
    <location>
        <begin position="779"/>
        <end position="808"/>
    </location>
</feature>
<sequence>MDTPKRSYWHTAPRSALRNVSNGRSAYIRVSSSFDRHKTPTKESQGVLSASAKRTNLRIRRDISKSHGDLSNLRPKSPPIENLPAGLHGLHLSPGNYVDDTQNSFSPSYNRQARQAIPHDWMTSASGSQPSTTMGGSASADQQIYHSPQYGAHDSHCTEAEPATISIQGLTSGYIQPLDFCVPVTRSHPGDEDQRREALHGDSGRNLAVEHINISTAWNGLSDVDANELFRVHRAFVSTLEKMLANELWQIYQQLQQQDSAGNVRPIHTLFSAGIVRGISFCRDQLVSEMAEALYSSEENTSKAKSGFLRLYLIATDALVQYHEDGSRDTSITVRVCCHPFSPGSYPIVDAAWVPDSLLFEGLDEFPLEGQTFSIVPRYYSKSAFRPTHFPKNVKYSIESESRHSPLSWLVWDDDIVGFKGIVPFYSEVNGYDRHITNTRRDPRESISNSLKIIVQAMLVDDNGSSVRYERILRARLTIKVAPWYANVNSREIKEQPSVPKAYQDTRLASAAQRFALQGPRRNSLEPGQSPSRQPQRSKGAYLYTPNNRITIDRVGSEDNHSVMSSSATGAGLKETDLPGLAQTQAYLVAKCAKLTRELENVKEEVMMSGPFSDHHNGTLHVPIPEEYLNDTYRVPSSHHTGHNGPTSGSSVPCISRYASEHLATPSSPSLHGKDATFQLGPITRFSVLPPSAISLVTRPTLDSQTSNDRNALDPTRTGYDPTLGPSTNSQFAAPEEGLMTQNSHSNQEPDYLWHLPEQASISLNDIGTAHSFPRPVEALSTPPMVKGELATPSTSGKRGRKRHAKSSLGQISAFKCLKENAKQPKQEVSAEPGRNTLPLLDSKDEENPTPTQCSSNVFYNSFGPLSDVRSSTLLVGEDALALHGCETEASTNSSKNIKHRNEDSGCYMDTEITGSDELANKASPVTSGLDDGATAAEDVPSNSFFPDRERQVGLRQSSSASFSPQHASTSSTSGSRSTSSDVEFIVEKDPRAPKVSRREQAKLWKLLSQSDSDMENQPVPEYKEVRLSADEKKALDEAIRRSLDDLAEGFDDIFLEDSSGSNSGDDL</sequence>
<feature type="compositionally biased region" description="Polar residues" evidence="1">
    <location>
        <begin position="701"/>
        <end position="710"/>
    </location>
</feature>
<dbReference type="EMBL" id="JACCJB010000021">
    <property type="protein sequence ID" value="KAF6218918.1"/>
    <property type="molecule type" value="Genomic_DNA"/>
</dbReference>
<evidence type="ECO:0000256" key="1">
    <source>
        <dbReference type="SAM" id="MobiDB-lite"/>
    </source>
</evidence>
<reference evidence="2 3" key="1">
    <citation type="journal article" date="2020" name="Genomics">
        <title>Complete, high-quality genomes from long-read metagenomic sequencing of two wolf lichen thalli reveals enigmatic genome architecture.</title>
        <authorList>
            <person name="McKenzie S.K."/>
            <person name="Walston R.F."/>
            <person name="Allen J.L."/>
        </authorList>
    </citation>
    <scope>NUCLEOTIDE SEQUENCE [LARGE SCALE GENOMIC DNA]</scope>
    <source>
        <strain evidence="2">WasteWater1</strain>
    </source>
</reference>
<feature type="region of interest" description="Disordered" evidence="1">
    <location>
        <begin position="921"/>
        <end position="987"/>
    </location>
</feature>
<feature type="region of interest" description="Disordered" evidence="1">
    <location>
        <begin position="63"/>
        <end position="87"/>
    </location>
</feature>
<gene>
    <name evidence="2" type="ORF">HO133_005461</name>
</gene>
<name>A0A8H6C8X8_9LECA</name>
<evidence type="ECO:0000313" key="3">
    <source>
        <dbReference type="Proteomes" id="UP000593566"/>
    </source>
</evidence>
<dbReference type="RefSeq" id="XP_037148353.1">
    <property type="nucleotide sequence ID" value="XM_037296371.1"/>
</dbReference>
<comment type="caution">
    <text evidence="2">The sequence shown here is derived from an EMBL/GenBank/DDBJ whole genome shotgun (WGS) entry which is preliminary data.</text>
</comment>
<feature type="compositionally biased region" description="Polar residues" evidence="1">
    <location>
        <begin position="526"/>
        <end position="537"/>
    </location>
</feature>
<dbReference type="Proteomes" id="UP000593566">
    <property type="component" value="Unassembled WGS sequence"/>
</dbReference>
<proteinExistence type="predicted"/>
<protein>
    <submittedName>
        <fullName evidence="2">Uncharacterized protein</fullName>
    </submittedName>
</protein>
<feature type="region of interest" description="Disordered" evidence="1">
    <location>
        <begin position="699"/>
        <end position="732"/>
    </location>
</feature>
<evidence type="ECO:0000313" key="2">
    <source>
        <dbReference type="EMBL" id="KAF6218918.1"/>
    </source>
</evidence>
<feature type="region of interest" description="Disordered" evidence="1">
    <location>
        <begin position="821"/>
        <end position="853"/>
    </location>
</feature>
<accession>A0A8H6C8X8</accession>
<organism evidence="2 3">
    <name type="scientific">Letharia lupina</name>
    <dbReference type="NCBI Taxonomy" id="560253"/>
    <lineage>
        <taxon>Eukaryota</taxon>
        <taxon>Fungi</taxon>
        <taxon>Dikarya</taxon>
        <taxon>Ascomycota</taxon>
        <taxon>Pezizomycotina</taxon>
        <taxon>Lecanoromycetes</taxon>
        <taxon>OSLEUM clade</taxon>
        <taxon>Lecanoromycetidae</taxon>
        <taxon>Lecanorales</taxon>
        <taxon>Lecanorineae</taxon>
        <taxon>Parmeliaceae</taxon>
        <taxon>Letharia</taxon>
    </lineage>
</organism>